<feature type="domain" description="Transposase (putative) gypsy type" evidence="2">
    <location>
        <begin position="45"/>
        <end position="101"/>
    </location>
</feature>
<dbReference type="Pfam" id="PF04195">
    <property type="entry name" value="Transposase_28"/>
    <property type="match status" value="1"/>
</dbReference>
<evidence type="ECO:0000256" key="1">
    <source>
        <dbReference type="SAM" id="Coils"/>
    </source>
</evidence>
<evidence type="ECO:0000313" key="3">
    <source>
        <dbReference type="EMBL" id="QCD78705.1"/>
    </source>
</evidence>
<gene>
    <name evidence="3" type="ORF">DEO72_LG1g2341</name>
</gene>
<keyword evidence="4" id="KW-1185">Reference proteome</keyword>
<protein>
    <recommendedName>
        <fullName evidence="2">Transposase (putative) gypsy type domain-containing protein</fullName>
    </recommendedName>
</protein>
<reference evidence="3 4" key="1">
    <citation type="submission" date="2019-04" db="EMBL/GenBank/DDBJ databases">
        <title>An improved genome assembly and genetic linkage map for asparagus bean, Vigna unguiculata ssp. sesquipedialis.</title>
        <authorList>
            <person name="Xia Q."/>
            <person name="Zhang R."/>
            <person name="Dong Y."/>
        </authorList>
    </citation>
    <scope>NUCLEOTIDE SEQUENCE [LARGE SCALE GENOMIC DNA]</scope>
    <source>
        <tissue evidence="3">Leaf</tissue>
    </source>
</reference>
<accession>A0A4D6KQ38</accession>
<dbReference type="AlphaFoldDB" id="A0A4D6KQ38"/>
<dbReference type="EMBL" id="CP039345">
    <property type="protein sequence ID" value="QCD78705.1"/>
    <property type="molecule type" value="Genomic_DNA"/>
</dbReference>
<dbReference type="Proteomes" id="UP000501690">
    <property type="component" value="Linkage Group LG1"/>
</dbReference>
<evidence type="ECO:0000259" key="2">
    <source>
        <dbReference type="Pfam" id="PF04195"/>
    </source>
</evidence>
<feature type="coiled-coil region" evidence="1">
    <location>
        <begin position="263"/>
        <end position="297"/>
    </location>
</feature>
<proteinExistence type="predicted"/>
<organism evidence="3 4">
    <name type="scientific">Vigna unguiculata</name>
    <name type="common">Cowpea</name>
    <dbReference type="NCBI Taxonomy" id="3917"/>
    <lineage>
        <taxon>Eukaryota</taxon>
        <taxon>Viridiplantae</taxon>
        <taxon>Streptophyta</taxon>
        <taxon>Embryophyta</taxon>
        <taxon>Tracheophyta</taxon>
        <taxon>Spermatophyta</taxon>
        <taxon>Magnoliopsida</taxon>
        <taxon>eudicotyledons</taxon>
        <taxon>Gunneridae</taxon>
        <taxon>Pentapetalae</taxon>
        <taxon>rosids</taxon>
        <taxon>fabids</taxon>
        <taxon>Fabales</taxon>
        <taxon>Fabaceae</taxon>
        <taxon>Papilionoideae</taxon>
        <taxon>50 kb inversion clade</taxon>
        <taxon>NPAAA clade</taxon>
        <taxon>indigoferoid/millettioid clade</taxon>
        <taxon>Phaseoleae</taxon>
        <taxon>Vigna</taxon>
    </lineage>
</organism>
<keyword evidence="1" id="KW-0175">Coiled coil</keyword>
<dbReference type="InterPro" id="IPR007321">
    <property type="entry name" value="Transposase_28"/>
</dbReference>
<name>A0A4D6KQ38_VIGUN</name>
<evidence type="ECO:0000313" key="4">
    <source>
        <dbReference type="Proteomes" id="UP000501690"/>
    </source>
</evidence>
<sequence>MGGRGRANSVFLVQMVSSAEVLINCILVLERNISREIVALERLHVRMPFDDFTMGVLRLLNVAPTQLHANSWAYLQAFRVLCRSLYLQPSPQCFLYFYDTRPKSLTTWLSLISWPEISRFKAFSQSFKHFKDGFFKVVVKEPCRSYFYNDDGSHMAQLGKKNLNLFQALRKEKAAKAKNTGNTEGGGKDVKKVRATLFRPGSFAGAKKLEAGLIELPETIVRRDIEINLAESLVNSIYNMEPITMVKAMLEFSSKALILGHIITDLETDYDELKEKHDKLKRELEDLNRHIIQEHINGFQKDLRQAALFHKDIYAFEAKFDVNKDVVDGLLVNKMESSLEEVTEKLVVEVDANLDEAVAAKVDVKQPTT</sequence>